<name>A0A644XA79_9ZZZZ</name>
<gene>
    <name evidence="1" type="ORF">SDC9_59354</name>
</gene>
<proteinExistence type="predicted"/>
<comment type="caution">
    <text evidence="1">The sequence shown here is derived from an EMBL/GenBank/DDBJ whole genome shotgun (WGS) entry which is preliminary data.</text>
</comment>
<organism evidence="1">
    <name type="scientific">bioreactor metagenome</name>
    <dbReference type="NCBI Taxonomy" id="1076179"/>
    <lineage>
        <taxon>unclassified sequences</taxon>
        <taxon>metagenomes</taxon>
        <taxon>ecological metagenomes</taxon>
    </lineage>
</organism>
<accession>A0A644XA79</accession>
<dbReference type="EMBL" id="VSSQ01002052">
    <property type="protein sequence ID" value="MPM12999.1"/>
    <property type="molecule type" value="Genomic_DNA"/>
</dbReference>
<protein>
    <submittedName>
        <fullName evidence="1">Uncharacterized protein</fullName>
    </submittedName>
</protein>
<reference evidence="1" key="1">
    <citation type="submission" date="2019-08" db="EMBL/GenBank/DDBJ databases">
        <authorList>
            <person name="Kucharzyk K."/>
            <person name="Murdoch R.W."/>
            <person name="Higgins S."/>
            <person name="Loffler F."/>
        </authorList>
    </citation>
    <scope>NUCLEOTIDE SEQUENCE</scope>
</reference>
<sequence>MGQARHLGVLLGDSLVCVQHDKAYVGTLDSHGGPQDGKPFDRVVYLGFFPHARRIDEDILPLVVFKITVHRVPGGARHFGDDDPLLAEDAVHQRGFAHVGLADHRHADDVVLFRLSFVGRKVGKAGIQQVAGAVPVDGGDRDGVSQPQAVKLIDFRIDGACAVHLVDGQHHRAAGAQKDPRHLLVGDGESRSSVADKDNHGGVLNGNFRLFAHEG</sequence>
<dbReference type="AlphaFoldDB" id="A0A644XA79"/>
<evidence type="ECO:0000313" key="1">
    <source>
        <dbReference type="EMBL" id="MPM12999.1"/>
    </source>
</evidence>